<sequence length="260" mass="28194">MSPMLHAGLCCSVFLWTERDRAQSTHRTELSSALQSIWPTSFQQLVVVPNTSSAFAHGGCHAGPRRRLERCSHQRPAVLNARASTAYSHHTECRGPLAVPGSPTWFTKGGPTHAWTRTVWAVTESWHAYSVVSYMTARPENGAGRHDVVSKASRCRWGAIAVESSVPSAVVGRISPGIMAAHGSMRWLGTRVSLLALFASRENPTTLHHHPLGHFSHHAGSVVHSLESDSVALLVRPCAVAVPAHVKQPLCASIVAFFRV</sequence>
<dbReference type="EMBL" id="ML979146">
    <property type="protein sequence ID" value="KAF1911222.1"/>
    <property type="molecule type" value="Genomic_DNA"/>
</dbReference>
<protein>
    <submittedName>
        <fullName evidence="1">Uncharacterized protein</fullName>
    </submittedName>
</protein>
<evidence type="ECO:0000313" key="2">
    <source>
        <dbReference type="Proteomes" id="UP000800096"/>
    </source>
</evidence>
<reference evidence="1" key="1">
    <citation type="journal article" date="2020" name="Stud. Mycol.">
        <title>101 Dothideomycetes genomes: a test case for predicting lifestyles and emergence of pathogens.</title>
        <authorList>
            <person name="Haridas S."/>
            <person name="Albert R."/>
            <person name="Binder M."/>
            <person name="Bloem J."/>
            <person name="Labutti K."/>
            <person name="Salamov A."/>
            <person name="Andreopoulos B."/>
            <person name="Baker S."/>
            <person name="Barry K."/>
            <person name="Bills G."/>
            <person name="Bluhm B."/>
            <person name="Cannon C."/>
            <person name="Castanera R."/>
            <person name="Culley D."/>
            <person name="Daum C."/>
            <person name="Ezra D."/>
            <person name="Gonzalez J."/>
            <person name="Henrissat B."/>
            <person name="Kuo A."/>
            <person name="Liang C."/>
            <person name="Lipzen A."/>
            <person name="Lutzoni F."/>
            <person name="Magnuson J."/>
            <person name="Mondo S."/>
            <person name="Nolan M."/>
            <person name="Ohm R."/>
            <person name="Pangilinan J."/>
            <person name="Park H.-J."/>
            <person name="Ramirez L."/>
            <person name="Alfaro M."/>
            <person name="Sun H."/>
            <person name="Tritt A."/>
            <person name="Yoshinaga Y."/>
            <person name="Zwiers L.-H."/>
            <person name="Turgeon B."/>
            <person name="Goodwin S."/>
            <person name="Spatafora J."/>
            <person name="Crous P."/>
            <person name="Grigoriev I."/>
        </authorList>
    </citation>
    <scope>NUCLEOTIDE SEQUENCE</scope>
    <source>
        <strain evidence="1">HMLAC05119</strain>
    </source>
</reference>
<organism evidence="1 2">
    <name type="scientific">Ampelomyces quisqualis</name>
    <name type="common">Powdery mildew agent</name>
    <dbReference type="NCBI Taxonomy" id="50730"/>
    <lineage>
        <taxon>Eukaryota</taxon>
        <taxon>Fungi</taxon>
        <taxon>Dikarya</taxon>
        <taxon>Ascomycota</taxon>
        <taxon>Pezizomycotina</taxon>
        <taxon>Dothideomycetes</taxon>
        <taxon>Pleosporomycetidae</taxon>
        <taxon>Pleosporales</taxon>
        <taxon>Pleosporineae</taxon>
        <taxon>Phaeosphaeriaceae</taxon>
        <taxon>Ampelomyces</taxon>
    </lineage>
</organism>
<name>A0A6A5Q6T7_AMPQU</name>
<evidence type="ECO:0000313" key="1">
    <source>
        <dbReference type="EMBL" id="KAF1911222.1"/>
    </source>
</evidence>
<gene>
    <name evidence="1" type="ORF">BDU57DRAFT_113418</name>
</gene>
<dbReference type="AlphaFoldDB" id="A0A6A5Q6T7"/>
<dbReference type="Proteomes" id="UP000800096">
    <property type="component" value="Unassembled WGS sequence"/>
</dbReference>
<keyword evidence="2" id="KW-1185">Reference proteome</keyword>
<proteinExistence type="predicted"/>
<accession>A0A6A5Q6T7</accession>